<protein>
    <submittedName>
        <fullName evidence="1">Uncharacterized protein</fullName>
    </submittedName>
</protein>
<sequence>MDLHHRSLISAAGIASLSMFSSVKSTVLPSFRRLEFSDETRHPRESFGPTKTSSIVNRELSKPVVMKISMTKGVDLESPSRLSTVASPLVATPLSLPPPKPPDPPNLLVSRIRASNNIHRRNTTSPFHHRQDLPSTLSLWPRSHGEIFSSHFDISFDVKPQHNFWRWSCYSCSPSSTTVNLFPCSLDLSLSETRSKNITPPEFKSDLNP</sequence>
<evidence type="ECO:0000313" key="2">
    <source>
        <dbReference type="Proteomes" id="UP000029120"/>
    </source>
</evidence>
<proteinExistence type="predicted"/>
<evidence type="ECO:0000313" key="1">
    <source>
        <dbReference type="EMBL" id="KFK42818.1"/>
    </source>
</evidence>
<dbReference type="EMBL" id="CM002869">
    <property type="protein sequence ID" value="KFK42818.1"/>
    <property type="molecule type" value="Genomic_DNA"/>
</dbReference>
<reference evidence="2" key="1">
    <citation type="journal article" date="2015" name="Nat. Plants">
        <title>Genome expansion of Arabis alpina linked with retrotransposition and reduced symmetric DNA methylation.</title>
        <authorList>
            <person name="Willing E.M."/>
            <person name="Rawat V."/>
            <person name="Mandakova T."/>
            <person name="Maumus F."/>
            <person name="James G.V."/>
            <person name="Nordstroem K.J."/>
            <person name="Becker C."/>
            <person name="Warthmann N."/>
            <person name="Chica C."/>
            <person name="Szarzynska B."/>
            <person name="Zytnicki M."/>
            <person name="Albani M.C."/>
            <person name="Kiefer C."/>
            <person name="Bergonzi S."/>
            <person name="Castaings L."/>
            <person name="Mateos J.L."/>
            <person name="Berns M.C."/>
            <person name="Bujdoso N."/>
            <person name="Piofczyk T."/>
            <person name="de Lorenzo L."/>
            <person name="Barrero-Sicilia C."/>
            <person name="Mateos I."/>
            <person name="Piednoel M."/>
            <person name="Hagmann J."/>
            <person name="Chen-Min-Tao R."/>
            <person name="Iglesias-Fernandez R."/>
            <person name="Schuster S.C."/>
            <person name="Alonso-Blanco C."/>
            <person name="Roudier F."/>
            <person name="Carbonero P."/>
            <person name="Paz-Ares J."/>
            <person name="Davis S.J."/>
            <person name="Pecinka A."/>
            <person name="Quesneville H."/>
            <person name="Colot V."/>
            <person name="Lysak M.A."/>
            <person name="Weigel D."/>
            <person name="Coupland G."/>
            <person name="Schneeberger K."/>
        </authorList>
    </citation>
    <scope>NUCLEOTIDE SEQUENCE [LARGE SCALE GENOMIC DNA]</scope>
    <source>
        <strain evidence="2">cv. Pajares</strain>
    </source>
</reference>
<dbReference type="Gramene" id="KFK42818">
    <property type="protein sequence ID" value="KFK42818"/>
    <property type="gene ID" value="AALP_AA1G043300"/>
</dbReference>
<keyword evidence="2" id="KW-1185">Reference proteome</keyword>
<gene>
    <name evidence="1" type="ordered locus">AALP_Aa1g043300</name>
</gene>
<dbReference type="Proteomes" id="UP000029120">
    <property type="component" value="Chromosome 1"/>
</dbReference>
<name>A0A087HL16_ARAAL</name>
<dbReference type="AlphaFoldDB" id="A0A087HL16"/>
<accession>A0A087HL16</accession>
<organism evidence="1 2">
    <name type="scientific">Arabis alpina</name>
    <name type="common">Alpine rock-cress</name>
    <dbReference type="NCBI Taxonomy" id="50452"/>
    <lineage>
        <taxon>Eukaryota</taxon>
        <taxon>Viridiplantae</taxon>
        <taxon>Streptophyta</taxon>
        <taxon>Embryophyta</taxon>
        <taxon>Tracheophyta</taxon>
        <taxon>Spermatophyta</taxon>
        <taxon>Magnoliopsida</taxon>
        <taxon>eudicotyledons</taxon>
        <taxon>Gunneridae</taxon>
        <taxon>Pentapetalae</taxon>
        <taxon>rosids</taxon>
        <taxon>malvids</taxon>
        <taxon>Brassicales</taxon>
        <taxon>Brassicaceae</taxon>
        <taxon>Arabideae</taxon>
        <taxon>Arabis</taxon>
    </lineage>
</organism>